<gene>
    <name evidence="13" type="ORF">SAMN02745248_02687</name>
</gene>
<comment type="similarity">
    <text evidence="1">Belongs to the desulfoferrodoxin family.</text>
</comment>
<organism evidence="13 14">
    <name type="scientific">Hathewaya proteolytica DSM 3090</name>
    <dbReference type="NCBI Taxonomy" id="1121331"/>
    <lineage>
        <taxon>Bacteria</taxon>
        <taxon>Bacillati</taxon>
        <taxon>Bacillota</taxon>
        <taxon>Clostridia</taxon>
        <taxon>Eubacteriales</taxon>
        <taxon>Clostridiaceae</taxon>
        <taxon>Hathewaya</taxon>
    </lineage>
</organism>
<dbReference type="GO" id="GO:0050605">
    <property type="term" value="F:superoxide reductase activity"/>
    <property type="evidence" value="ECO:0007669"/>
    <property type="project" value="UniProtKB-EC"/>
</dbReference>
<evidence type="ECO:0000256" key="1">
    <source>
        <dbReference type="ARBA" id="ARBA00005941"/>
    </source>
</evidence>
<dbReference type="InterPro" id="IPR004462">
    <property type="entry name" value="Desulfoferrodoxin_N"/>
</dbReference>
<evidence type="ECO:0000256" key="7">
    <source>
        <dbReference type="ARBA" id="ARBA00023004"/>
    </source>
</evidence>
<evidence type="ECO:0000256" key="9">
    <source>
        <dbReference type="ARBA" id="ARBA00031398"/>
    </source>
</evidence>
<dbReference type="Pfam" id="PF06397">
    <property type="entry name" value="Desulfoferrod_N"/>
    <property type="match status" value="1"/>
</dbReference>
<dbReference type="SUPFAM" id="SSF57802">
    <property type="entry name" value="Rubredoxin-like"/>
    <property type="match status" value="1"/>
</dbReference>
<dbReference type="GO" id="GO:0005506">
    <property type="term" value="F:iron ion binding"/>
    <property type="evidence" value="ECO:0007669"/>
    <property type="project" value="InterPro"/>
</dbReference>
<dbReference type="PANTHER" id="PTHR36541:SF1">
    <property type="entry name" value="SUPEROXIDE REDUCTASE-RELATED"/>
    <property type="match status" value="1"/>
</dbReference>
<evidence type="ECO:0000313" key="14">
    <source>
        <dbReference type="Proteomes" id="UP000183952"/>
    </source>
</evidence>
<dbReference type="Gene3D" id="2.20.28.100">
    <property type="entry name" value="Desulphoferrodoxin, N-terminal domain"/>
    <property type="match status" value="1"/>
</dbReference>
<keyword evidence="4" id="KW-0813">Transport</keyword>
<protein>
    <recommendedName>
        <fullName evidence="3">Desulfoferrodoxin</fullName>
        <ecNumber evidence="2">1.15.1.2</ecNumber>
    </recommendedName>
    <alternativeName>
        <fullName evidence="9">Superoxide reductase</fullName>
    </alternativeName>
</protein>
<reference evidence="13 14" key="1">
    <citation type="submission" date="2016-11" db="EMBL/GenBank/DDBJ databases">
        <authorList>
            <person name="Jaros S."/>
            <person name="Januszkiewicz K."/>
            <person name="Wedrychowicz H."/>
        </authorList>
    </citation>
    <scope>NUCLEOTIDE SEQUENCE [LARGE SCALE GENOMIC DNA]</scope>
    <source>
        <strain evidence="13 14">DSM 3090</strain>
    </source>
</reference>
<dbReference type="SUPFAM" id="SSF49367">
    <property type="entry name" value="Superoxide reductase-like"/>
    <property type="match status" value="1"/>
</dbReference>
<evidence type="ECO:0000256" key="3">
    <source>
        <dbReference type="ARBA" id="ARBA00014839"/>
    </source>
</evidence>
<dbReference type="InterPro" id="IPR036073">
    <property type="entry name" value="Desulfoferrodoxin_Fe-bd_dom_sf"/>
</dbReference>
<keyword evidence="14" id="KW-1185">Reference proteome</keyword>
<feature type="domain" description="Desulfoferrodoxin ferrous iron-binding" evidence="11">
    <location>
        <begin position="43"/>
        <end position="127"/>
    </location>
</feature>
<name>A0A1M6T013_9CLOT</name>
<keyword evidence="7" id="KW-0408">Iron</keyword>
<evidence type="ECO:0000256" key="8">
    <source>
        <dbReference type="ARBA" id="ARBA00024690"/>
    </source>
</evidence>
<evidence type="ECO:0000313" key="13">
    <source>
        <dbReference type="EMBL" id="SHK50249.1"/>
    </source>
</evidence>
<dbReference type="InterPro" id="IPR038094">
    <property type="entry name" value="Desulfoferrodoxin_N_sf"/>
</dbReference>
<dbReference type="AlphaFoldDB" id="A0A1M6T013"/>
<evidence type="ECO:0000256" key="4">
    <source>
        <dbReference type="ARBA" id="ARBA00022448"/>
    </source>
</evidence>
<dbReference type="EMBL" id="FRAD01000033">
    <property type="protein sequence ID" value="SHK50249.1"/>
    <property type="molecule type" value="Genomic_DNA"/>
</dbReference>
<proteinExistence type="inferred from homology"/>
<evidence type="ECO:0000259" key="11">
    <source>
        <dbReference type="Pfam" id="PF01880"/>
    </source>
</evidence>
<accession>A0A1M6T013</accession>
<dbReference type="RefSeq" id="WP_084672272.1">
    <property type="nucleotide sequence ID" value="NZ_FRAD01000033.1"/>
</dbReference>
<dbReference type="STRING" id="1121331.SAMN02745248_02687"/>
<dbReference type="EC" id="1.15.1.2" evidence="2"/>
<dbReference type="PANTHER" id="PTHR36541">
    <property type="entry name" value="SUPEROXIDE REDUCTASE-RELATED"/>
    <property type="match status" value="1"/>
</dbReference>
<dbReference type="Pfam" id="PF01880">
    <property type="entry name" value="Desulfoferrodox"/>
    <property type="match status" value="1"/>
</dbReference>
<evidence type="ECO:0000256" key="2">
    <source>
        <dbReference type="ARBA" id="ARBA00012679"/>
    </source>
</evidence>
<evidence type="ECO:0000256" key="6">
    <source>
        <dbReference type="ARBA" id="ARBA00022982"/>
    </source>
</evidence>
<keyword evidence="6" id="KW-0249">Electron transport</keyword>
<dbReference type="Gene3D" id="2.60.40.730">
    <property type="entry name" value="SOR catalytic domain"/>
    <property type="match status" value="1"/>
</dbReference>
<sequence length="131" mass="14594">MKRESTMFYVCKHCGNMVGFIHSSGVPIICCGEEMTRLVPNTTDAATEKHVPVVKVDGNKVVVEIGSVPHPMIEEHYIGWVYIQTVKGGQRKELLPGQKPSVEFVLTEDDKVESAYAYCNLHGLWKADVES</sequence>
<evidence type="ECO:0000256" key="5">
    <source>
        <dbReference type="ARBA" id="ARBA00022723"/>
    </source>
</evidence>
<evidence type="ECO:0000259" key="12">
    <source>
        <dbReference type="Pfam" id="PF06397"/>
    </source>
</evidence>
<keyword evidence="5" id="KW-0479">Metal-binding</keyword>
<dbReference type="InterPro" id="IPR051233">
    <property type="entry name" value="Desulfoferrodoxin_SOR"/>
</dbReference>
<feature type="domain" description="Desulfoferrodoxin N-terminal" evidence="12">
    <location>
        <begin position="8"/>
        <end position="37"/>
    </location>
</feature>
<comment type="function">
    <text evidence="8">Catalyzes the one-electron reduction of superoxide anion radical to hydrogen peroxide at a nonheme ferrous iron center. Plays a fundamental role in case of oxidative stress via its superoxide detoxification activity.</text>
</comment>
<dbReference type="InterPro" id="IPR002742">
    <property type="entry name" value="Desulfoferrodoxin_Fe-bd_dom"/>
</dbReference>
<dbReference type="NCBIfam" id="TIGR00332">
    <property type="entry name" value="neela_ferrous"/>
    <property type="match status" value="1"/>
</dbReference>
<evidence type="ECO:0000256" key="10">
    <source>
        <dbReference type="ARBA" id="ARBA00047448"/>
    </source>
</evidence>
<dbReference type="Proteomes" id="UP000183952">
    <property type="component" value="Unassembled WGS sequence"/>
</dbReference>
<comment type="catalytic activity">
    <reaction evidence="10">
        <text>reduced [rubredoxin] + superoxide + 2 H(+) = oxidized [rubredoxin] + H2O2</text>
        <dbReference type="Rhea" id="RHEA:21324"/>
        <dbReference type="Rhea" id="RHEA-COMP:10302"/>
        <dbReference type="Rhea" id="RHEA-COMP:10303"/>
        <dbReference type="ChEBI" id="CHEBI:15378"/>
        <dbReference type="ChEBI" id="CHEBI:16240"/>
        <dbReference type="ChEBI" id="CHEBI:18421"/>
        <dbReference type="ChEBI" id="CHEBI:29033"/>
        <dbReference type="ChEBI" id="CHEBI:29034"/>
        <dbReference type="EC" id="1.15.1.2"/>
    </reaction>
</comment>